<sequence length="67" mass="7266">MDSETILTRYDWTPGICFRHPSRGQTDTTRIKDDSPDRRAGAGTARLPGLRPRVGGHEETGGGAGWA</sequence>
<reference evidence="3" key="1">
    <citation type="journal article" date="2019" name="Int. J. Syst. Evol. Microbiol.">
        <title>The Global Catalogue of Microorganisms (GCM) 10K type strain sequencing project: providing services to taxonomists for standard genome sequencing and annotation.</title>
        <authorList>
            <consortium name="The Broad Institute Genomics Platform"/>
            <consortium name="The Broad Institute Genome Sequencing Center for Infectious Disease"/>
            <person name="Wu L."/>
            <person name="Ma J."/>
        </authorList>
    </citation>
    <scope>NUCLEOTIDE SEQUENCE [LARGE SCALE GENOMIC DNA]</scope>
    <source>
        <strain evidence="3">JCM 9651</strain>
    </source>
</reference>
<dbReference type="EMBL" id="BAAAYL010000001">
    <property type="protein sequence ID" value="GAA3378782.1"/>
    <property type="molecule type" value="Genomic_DNA"/>
</dbReference>
<gene>
    <name evidence="2" type="ORF">GCM10020367_59690</name>
</gene>
<comment type="caution">
    <text evidence="2">The sequence shown here is derived from an EMBL/GenBank/DDBJ whole genome shotgun (WGS) entry which is preliminary data.</text>
</comment>
<accession>A0ABP6SKE0</accession>
<organism evidence="2 3">
    <name type="scientific">Streptomyces sannanensis</name>
    <dbReference type="NCBI Taxonomy" id="285536"/>
    <lineage>
        <taxon>Bacteria</taxon>
        <taxon>Bacillati</taxon>
        <taxon>Actinomycetota</taxon>
        <taxon>Actinomycetes</taxon>
        <taxon>Kitasatosporales</taxon>
        <taxon>Streptomycetaceae</taxon>
        <taxon>Streptomyces</taxon>
    </lineage>
</organism>
<feature type="compositionally biased region" description="Basic and acidic residues" evidence="1">
    <location>
        <begin position="29"/>
        <end position="40"/>
    </location>
</feature>
<feature type="region of interest" description="Disordered" evidence="1">
    <location>
        <begin position="19"/>
        <end position="67"/>
    </location>
</feature>
<keyword evidence="3" id="KW-1185">Reference proteome</keyword>
<dbReference type="Proteomes" id="UP001499990">
    <property type="component" value="Unassembled WGS sequence"/>
</dbReference>
<evidence type="ECO:0000313" key="2">
    <source>
        <dbReference type="EMBL" id="GAA3378782.1"/>
    </source>
</evidence>
<evidence type="ECO:0000256" key="1">
    <source>
        <dbReference type="SAM" id="MobiDB-lite"/>
    </source>
</evidence>
<proteinExistence type="predicted"/>
<name>A0ABP6SKE0_9ACTN</name>
<protein>
    <submittedName>
        <fullName evidence="2">Uncharacterized protein</fullName>
    </submittedName>
</protein>
<evidence type="ECO:0000313" key="3">
    <source>
        <dbReference type="Proteomes" id="UP001499990"/>
    </source>
</evidence>